<reference evidence="2 3" key="1">
    <citation type="submission" date="2017-04" db="EMBL/GenBank/DDBJ databases">
        <title>Whole genome sequence of Bdellovibrio bacteriovorus strain SSB218315.</title>
        <authorList>
            <person name="Oyedara O."/>
            <person name="Rodriguez-Perez M.A."/>
        </authorList>
    </citation>
    <scope>NUCLEOTIDE SEQUENCE [LARGE SCALE GENOMIC DNA]</scope>
    <source>
        <strain evidence="2 3">SSB218315</strain>
    </source>
</reference>
<dbReference type="Proteomes" id="UP000197003">
    <property type="component" value="Chromosome"/>
</dbReference>
<evidence type="ECO:0000259" key="1">
    <source>
        <dbReference type="Pfam" id="PF06094"/>
    </source>
</evidence>
<sequence>MQKLERSFIFFNFVITQTSKCHCLEKKKMPWQSGLRCHVVFGTHGTSFSENQTLLSYSGGIMTTTRFFVYGSFCEGMVHFSKIQNFVESSVFARVKATAYRLKVGFPAVVKGGSDLVPGQLIELKGSDLLLSLMDEFHGYNRLDPDKSLYSREEIEVHPEGMSAPVKAWIYFLNPLKLPVNATVISGGDWRRSMEEQPVLTSKLSDKQVTYIQRLGRSSGREIVPIDLTLYRELMNLELIVDKGRRLALSKLGQEVYRHLA</sequence>
<dbReference type="CDD" id="cd06661">
    <property type="entry name" value="GGCT_like"/>
    <property type="match status" value="1"/>
</dbReference>
<dbReference type="EMBL" id="CP020946">
    <property type="protein sequence ID" value="ASD65139.1"/>
    <property type="molecule type" value="Genomic_DNA"/>
</dbReference>
<gene>
    <name evidence="2" type="ORF">B9G79_16970</name>
</gene>
<dbReference type="GO" id="GO:0016740">
    <property type="term" value="F:transferase activity"/>
    <property type="evidence" value="ECO:0007669"/>
    <property type="project" value="UniProtKB-KW"/>
</dbReference>
<dbReference type="OrthoDB" id="5292046at2"/>
<organism evidence="2 3">
    <name type="scientific">Bdellovibrio bacteriovorus</name>
    <dbReference type="NCBI Taxonomy" id="959"/>
    <lineage>
        <taxon>Bacteria</taxon>
        <taxon>Pseudomonadati</taxon>
        <taxon>Bdellovibrionota</taxon>
        <taxon>Bdellovibrionia</taxon>
        <taxon>Bdellovibrionales</taxon>
        <taxon>Pseudobdellovibrionaceae</taxon>
        <taxon>Bdellovibrio</taxon>
    </lineage>
</organism>
<accession>A0A1Z3NCD4</accession>
<proteinExistence type="predicted"/>
<evidence type="ECO:0000313" key="3">
    <source>
        <dbReference type="Proteomes" id="UP000197003"/>
    </source>
</evidence>
<protein>
    <submittedName>
        <fullName evidence="2">Gamma-glutamylcyclotransferase</fullName>
    </submittedName>
</protein>
<dbReference type="AlphaFoldDB" id="A0A1Z3NCD4"/>
<dbReference type="InterPro" id="IPR013024">
    <property type="entry name" value="GGCT-like"/>
</dbReference>
<dbReference type="Gene3D" id="3.10.490.10">
    <property type="entry name" value="Gamma-glutamyl cyclotransferase-like"/>
    <property type="match status" value="1"/>
</dbReference>
<evidence type="ECO:0000313" key="2">
    <source>
        <dbReference type="EMBL" id="ASD65139.1"/>
    </source>
</evidence>
<dbReference type="InterPro" id="IPR009288">
    <property type="entry name" value="AIG2-like_dom"/>
</dbReference>
<feature type="domain" description="Gamma-glutamylcyclotransferase AIG2-like" evidence="1">
    <location>
        <begin position="67"/>
        <end position="192"/>
    </location>
</feature>
<dbReference type="SUPFAM" id="SSF110857">
    <property type="entry name" value="Gamma-glutamyl cyclotransferase-like"/>
    <property type="match status" value="1"/>
</dbReference>
<dbReference type="Pfam" id="PF06094">
    <property type="entry name" value="GGACT"/>
    <property type="match status" value="1"/>
</dbReference>
<keyword evidence="2" id="KW-0808">Transferase</keyword>
<name>A0A1Z3NCD4_BDEBC</name>
<dbReference type="InterPro" id="IPR036568">
    <property type="entry name" value="GGCT-like_sf"/>
</dbReference>